<protein>
    <submittedName>
        <fullName evidence="7">Inner membrane protein YrbG</fullName>
    </submittedName>
</protein>
<dbReference type="GO" id="GO:0005886">
    <property type="term" value="C:plasma membrane"/>
    <property type="evidence" value="ECO:0007669"/>
    <property type="project" value="TreeGrafter"/>
</dbReference>
<dbReference type="OrthoDB" id="9794225at2"/>
<organism evidence="7 8">
    <name type="scientific">Flavimaricola marinus</name>
    <dbReference type="NCBI Taxonomy" id="1819565"/>
    <lineage>
        <taxon>Bacteria</taxon>
        <taxon>Pseudomonadati</taxon>
        <taxon>Pseudomonadota</taxon>
        <taxon>Alphaproteobacteria</taxon>
        <taxon>Rhodobacterales</taxon>
        <taxon>Paracoccaceae</taxon>
        <taxon>Flavimaricola</taxon>
    </lineage>
</organism>
<feature type="transmembrane region" description="Helical" evidence="5">
    <location>
        <begin position="164"/>
        <end position="183"/>
    </location>
</feature>
<feature type="domain" description="Sodium/calcium exchanger membrane region" evidence="6">
    <location>
        <begin position="164"/>
        <end position="302"/>
    </location>
</feature>
<dbReference type="GO" id="GO:0006874">
    <property type="term" value="P:intracellular calcium ion homeostasis"/>
    <property type="evidence" value="ECO:0007669"/>
    <property type="project" value="TreeGrafter"/>
</dbReference>
<dbReference type="InterPro" id="IPR044880">
    <property type="entry name" value="NCX_ion-bd_dom_sf"/>
</dbReference>
<proteinExistence type="predicted"/>
<dbReference type="NCBIfam" id="TIGR00367">
    <property type="entry name" value="calcium/sodium antiporter"/>
    <property type="match status" value="1"/>
</dbReference>
<dbReference type="PANTHER" id="PTHR10846:SF8">
    <property type="entry name" value="INNER MEMBRANE PROTEIN YRBG"/>
    <property type="match status" value="1"/>
</dbReference>
<feature type="transmembrane region" description="Helical" evidence="5">
    <location>
        <begin position="126"/>
        <end position="143"/>
    </location>
</feature>
<accession>A0A238LHG6</accession>
<dbReference type="GO" id="GO:0008273">
    <property type="term" value="F:calcium, potassium:sodium antiporter activity"/>
    <property type="evidence" value="ECO:0007669"/>
    <property type="project" value="TreeGrafter"/>
</dbReference>
<keyword evidence="3 5" id="KW-1133">Transmembrane helix</keyword>
<dbReference type="InterPro" id="IPR004481">
    <property type="entry name" value="K/Na/Ca-exchanger"/>
</dbReference>
<evidence type="ECO:0000256" key="3">
    <source>
        <dbReference type="ARBA" id="ARBA00022989"/>
    </source>
</evidence>
<feature type="domain" description="Sodium/calcium exchanger membrane region" evidence="6">
    <location>
        <begin position="3"/>
        <end position="142"/>
    </location>
</feature>
<feature type="transmembrane region" description="Helical" evidence="5">
    <location>
        <begin position="101"/>
        <end position="120"/>
    </location>
</feature>
<dbReference type="RefSeq" id="WP_093993167.1">
    <property type="nucleotide sequence ID" value="NZ_FXZK01000006.1"/>
</dbReference>
<dbReference type="InterPro" id="IPR004837">
    <property type="entry name" value="NaCa_Exmemb"/>
</dbReference>
<evidence type="ECO:0000256" key="5">
    <source>
        <dbReference type="SAM" id="Phobius"/>
    </source>
</evidence>
<keyword evidence="8" id="KW-1185">Reference proteome</keyword>
<dbReference type="EMBL" id="FXZK01000006">
    <property type="protein sequence ID" value="SMY08983.1"/>
    <property type="molecule type" value="Genomic_DNA"/>
</dbReference>
<feature type="transmembrane region" description="Helical" evidence="5">
    <location>
        <begin position="198"/>
        <end position="221"/>
    </location>
</feature>
<feature type="transmembrane region" description="Helical" evidence="5">
    <location>
        <begin position="260"/>
        <end position="283"/>
    </location>
</feature>
<sequence length="305" mass="31253">MDYILIVTGLAGLFLGGEALVRGSVQIARRLGISPMVIGLTVVGFGTSTPELLVSLQAALNGVPDIAIGNIVGSNIANILLILGLTALIRPIRMGLGTLRRDIGVMIGAALLLLPLFGMGEISRPAGAVLVAALGGYLVWTLVSPGTDNRDDEIDGPAMGLPGALLWVIVGFVALLFGARFLVDGAVSVARTFGLSEAFIGLSIVAVGTSLPELATSLIAAMRRQSDIAIGNVIGSNIFNVLGILGTTALITPIPVAARFLGIDLPVMLGVSVLLAVLLLLWARIGRGMGVAMLIGYAGYIGLAQ</sequence>
<dbReference type="Proteomes" id="UP000201613">
    <property type="component" value="Unassembled WGS sequence"/>
</dbReference>
<dbReference type="Pfam" id="PF01699">
    <property type="entry name" value="Na_Ca_ex"/>
    <property type="match status" value="2"/>
</dbReference>
<evidence type="ECO:0000313" key="7">
    <source>
        <dbReference type="EMBL" id="SMY08983.1"/>
    </source>
</evidence>
<evidence type="ECO:0000256" key="1">
    <source>
        <dbReference type="ARBA" id="ARBA00004141"/>
    </source>
</evidence>
<dbReference type="Gene3D" id="1.20.1420.30">
    <property type="entry name" value="NCX, central ion-binding region"/>
    <property type="match status" value="2"/>
</dbReference>
<gene>
    <name evidence="7" type="primary">yrbG_2</name>
    <name evidence="7" type="ORF">LOM8899_03143</name>
</gene>
<keyword evidence="2 5" id="KW-0812">Transmembrane</keyword>
<evidence type="ECO:0000256" key="2">
    <source>
        <dbReference type="ARBA" id="ARBA00022692"/>
    </source>
</evidence>
<name>A0A238LHG6_9RHOB</name>
<dbReference type="GO" id="GO:0005262">
    <property type="term" value="F:calcium channel activity"/>
    <property type="evidence" value="ECO:0007669"/>
    <property type="project" value="TreeGrafter"/>
</dbReference>
<feature type="transmembrane region" description="Helical" evidence="5">
    <location>
        <begin position="66"/>
        <end position="89"/>
    </location>
</feature>
<evidence type="ECO:0000256" key="4">
    <source>
        <dbReference type="ARBA" id="ARBA00023136"/>
    </source>
</evidence>
<dbReference type="AlphaFoldDB" id="A0A238LHG6"/>
<feature type="transmembrane region" description="Helical" evidence="5">
    <location>
        <begin position="233"/>
        <end position="254"/>
    </location>
</feature>
<keyword evidence="4 5" id="KW-0472">Membrane</keyword>
<dbReference type="PANTHER" id="PTHR10846">
    <property type="entry name" value="SODIUM/POTASSIUM/CALCIUM EXCHANGER"/>
    <property type="match status" value="1"/>
</dbReference>
<dbReference type="Gene3D" id="6.10.280.80">
    <property type="entry name" value="NCX, peripheral helical region"/>
    <property type="match status" value="1"/>
</dbReference>
<evidence type="ECO:0000259" key="6">
    <source>
        <dbReference type="Pfam" id="PF01699"/>
    </source>
</evidence>
<reference evidence="7 8" key="1">
    <citation type="submission" date="2017-05" db="EMBL/GenBank/DDBJ databases">
        <authorList>
            <person name="Song R."/>
            <person name="Chenine A.L."/>
            <person name="Ruprecht R.M."/>
        </authorList>
    </citation>
    <scope>NUCLEOTIDE SEQUENCE [LARGE SCALE GENOMIC DNA]</scope>
    <source>
        <strain evidence="7 8">CECT 8899</strain>
    </source>
</reference>
<comment type="subcellular location">
    <subcellularLocation>
        <location evidence="1">Membrane</location>
        <topology evidence="1">Multi-pass membrane protein</topology>
    </subcellularLocation>
</comment>
<evidence type="ECO:0000313" key="8">
    <source>
        <dbReference type="Proteomes" id="UP000201613"/>
    </source>
</evidence>